<evidence type="ECO:0000256" key="1">
    <source>
        <dbReference type="ARBA" id="ARBA00009986"/>
    </source>
</evidence>
<dbReference type="Proteomes" id="UP000052022">
    <property type="component" value="Unassembled WGS sequence"/>
</dbReference>
<name>A0A0P1FZH7_9RHOB</name>
<evidence type="ECO:0000259" key="3">
    <source>
        <dbReference type="Pfam" id="PF00171"/>
    </source>
</evidence>
<dbReference type="STRING" id="928856.SAMN04488049_11490"/>
<dbReference type="InterPro" id="IPR016161">
    <property type="entry name" value="Ald_DH/histidinol_DH"/>
</dbReference>
<evidence type="ECO:0000313" key="4">
    <source>
        <dbReference type="EMBL" id="CUH74808.1"/>
    </source>
</evidence>
<dbReference type="InterPro" id="IPR015590">
    <property type="entry name" value="Aldehyde_DH_dom"/>
</dbReference>
<dbReference type="PANTHER" id="PTHR11699">
    <property type="entry name" value="ALDEHYDE DEHYDROGENASE-RELATED"/>
    <property type="match status" value="1"/>
</dbReference>
<dbReference type="AlphaFoldDB" id="A0A0P1FZH7"/>
<sequence length="460" mass="49045">MRQKLSCISPIDGSVFATRDTLPLEAARATVARVRAAQAAWAARPLQERIDLVLAGVAAVGAMNDEIVPELAQMMGRPVRYGGEFGGFEERAQYMAQIAAESLADIEVGEDATFRRYIKRIPHGVVLVVAPWNYPYMTAINTVAPALIAGNTVVLKHATQTLLVGERMAAAFHSAGVPEDVFANVFLDHDATSALIADRAFDFVNFTGSVGGGQAMERAAAGTFTGVGTELGGKDPGYVMEDADLDAAVDTLIDGAMFNAGQCCCGIERIYVHESLYDSFVAKAVALVQGYKLGNPMDPATTLGPMANVRFAAEVRAQIAEAVADGATAHIDLFAADDGGAYLTPQILTDVTHDMRVMREESFGPVVGIMKVSSDAEAIRLMNDCDFGLTASLWTADVERAARIGDQLETGTVFMNRADYLDPGLCWTGCKNTGRGGGLSVIGYQNLTRPKSYHLKKVTS</sequence>
<dbReference type="OrthoDB" id="9812625at2"/>
<accession>A0A0P1FZH7</accession>
<gene>
    <name evidence="4" type="primary">gbsA_1</name>
    <name evidence="4" type="ORF">TRM7557_00090</name>
</gene>
<dbReference type="InterPro" id="IPR016162">
    <property type="entry name" value="Ald_DH_N"/>
</dbReference>
<comment type="similarity">
    <text evidence="1">Belongs to the aldehyde dehydrogenase family.</text>
</comment>
<dbReference type="InterPro" id="IPR016163">
    <property type="entry name" value="Ald_DH_C"/>
</dbReference>
<keyword evidence="5" id="KW-1185">Reference proteome</keyword>
<dbReference type="EMBL" id="CYSD01000002">
    <property type="protein sequence ID" value="CUH74808.1"/>
    <property type="molecule type" value="Genomic_DNA"/>
</dbReference>
<feature type="domain" description="Aldehyde dehydrogenase" evidence="3">
    <location>
        <begin position="4"/>
        <end position="452"/>
    </location>
</feature>
<evidence type="ECO:0000256" key="2">
    <source>
        <dbReference type="ARBA" id="ARBA00023002"/>
    </source>
</evidence>
<dbReference type="SUPFAM" id="SSF53720">
    <property type="entry name" value="ALDH-like"/>
    <property type="match status" value="1"/>
</dbReference>
<dbReference type="FunFam" id="3.40.309.10:FF:000009">
    <property type="entry name" value="Aldehyde dehydrogenase A"/>
    <property type="match status" value="1"/>
</dbReference>
<dbReference type="Pfam" id="PF00171">
    <property type="entry name" value="Aldedh"/>
    <property type="match status" value="1"/>
</dbReference>
<dbReference type="CDD" id="cd07102">
    <property type="entry name" value="ALDH_EDX86601"/>
    <property type="match status" value="1"/>
</dbReference>
<dbReference type="GO" id="GO:0008802">
    <property type="term" value="F:betaine-aldehyde dehydrogenase (NAD+) activity"/>
    <property type="evidence" value="ECO:0007669"/>
    <property type="project" value="UniProtKB-EC"/>
</dbReference>
<proteinExistence type="inferred from homology"/>
<protein>
    <submittedName>
        <fullName evidence="4">Betaine aldehyde dehydrogenase</fullName>
        <ecNumber evidence="4">1.2.1.8</ecNumber>
    </submittedName>
</protein>
<reference evidence="4 5" key="1">
    <citation type="submission" date="2015-09" db="EMBL/GenBank/DDBJ databases">
        <authorList>
            <consortium name="Swine Surveillance"/>
        </authorList>
    </citation>
    <scope>NUCLEOTIDE SEQUENCE [LARGE SCALE GENOMIC DNA]</scope>
    <source>
        <strain evidence="4 5">CECT 7557</strain>
    </source>
</reference>
<keyword evidence="2 4" id="KW-0560">Oxidoreductase</keyword>
<dbReference type="RefSeq" id="WP_058288254.1">
    <property type="nucleotide sequence ID" value="NZ_CYSD01000002.1"/>
</dbReference>
<dbReference type="Gene3D" id="3.40.605.10">
    <property type="entry name" value="Aldehyde Dehydrogenase, Chain A, domain 1"/>
    <property type="match status" value="1"/>
</dbReference>
<evidence type="ECO:0000313" key="5">
    <source>
        <dbReference type="Proteomes" id="UP000052022"/>
    </source>
</evidence>
<dbReference type="EC" id="1.2.1.8" evidence="4"/>
<organism evidence="4 5">
    <name type="scientific">Tritonibacter multivorans</name>
    <dbReference type="NCBI Taxonomy" id="928856"/>
    <lineage>
        <taxon>Bacteria</taxon>
        <taxon>Pseudomonadati</taxon>
        <taxon>Pseudomonadota</taxon>
        <taxon>Alphaproteobacteria</taxon>
        <taxon>Rhodobacterales</taxon>
        <taxon>Paracoccaceae</taxon>
        <taxon>Tritonibacter</taxon>
    </lineage>
</organism>
<dbReference type="Gene3D" id="3.40.309.10">
    <property type="entry name" value="Aldehyde Dehydrogenase, Chain A, domain 2"/>
    <property type="match status" value="1"/>
</dbReference>